<protein>
    <submittedName>
        <fullName evidence="6">Maleylacetate reductase</fullName>
    </submittedName>
</protein>
<dbReference type="InterPro" id="IPR034786">
    <property type="entry name" value="MAR"/>
</dbReference>
<dbReference type="InterPro" id="IPR056798">
    <property type="entry name" value="ADH_Fe_C"/>
</dbReference>
<comment type="similarity">
    <text evidence="1">Belongs to the iron-containing alcohol dehydrogenase family.</text>
</comment>
<name>A0ABU8K4I5_9HYPH</name>
<feature type="domain" description="Alcohol dehydrogenase iron-type/glycerol dehydrogenase GldA" evidence="4">
    <location>
        <begin position="11"/>
        <end position="153"/>
    </location>
</feature>
<dbReference type="PANTHER" id="PTHR11496">
    <property type="entry name" value="ALCOHOL DEHYDROGENASE"/>
    <property type="match status" value="1"/>
</dbReference>
<evidence type="ECO:0000256" key="2">
    <source>
        <dbReference type="ARBA" id="ARBA00023002"/>
    </source>
</evidence>
<dbReference type="Gene3D" id="1.20.1090.10">
    <property type="entry name" value="Dehydroquinate synthase-like - alpha domain"/>
    <property type="match status" value="1"/>
</dbReference>
<accession>A0ABU8K4I5</accession>
<dbReference type="RefSeq" id="WP_337091414.1">
    <property type="nucleotide sequence ID" value="NZ_JAPYKO010000001.1"/>
</dbReference>
<keyword evidence="3" id="KW-0520">NAD</keyword>
<dbReference type="Proteomes" id="UP001366503">
    <property type="component" value="Unassembled WGS sequence"/>
</dbReference>
<evidence type="ECO:0000313" key="6">
    <source>
        <dbReference type="EMBL" id="MEI9400634.1"/>
    </source>
</evidence>
<dbReference type="InterPro" id="IPR039697">
    <property type="entry name" value="Alcohol_dehydrogenase_Fe"/>
</dbReference>
<evidence type="ECO:0000259" key="5">
    <source>
        <dbReference type="Pfam" id="PF25137"/>
    </source>
</evidence>
<dbReference type="SUPFAM" id="SSF56796">
    <property type="entry name" value="Dehydroquinate synthase-like"/>
    <property type="match status" value="1"/>
</dbReference>
<dbReference type="InterPro" id="IPR001670">
    <property type="entry name" value="ADH_Fe/GldA"/>
</dbReference>
<keyword evidence="7" id="KW-1185">Reference proteome</keyword>
<sequence>MMKSFVYNGQPARVVFGSGTIARLPEEIDRLGLKRVLVLATPPHEADARRLAGSLGGVAAGIFAGATMHTPVSVTEDALRVVAELQVDGLVAVGGGSTTGLAKAIALRTDLPQIVMPTTYAGSEMTPILGETKDGVKVTQSSPKVLPEVVIYDVDLTMTLPAALSGTSGMNAIAHAVEALYARESNPVINLMAVEAIGALVRALPVIAGSPHDRDARSEALYGAWLCGICLGSVGMALHHKLCHTLGGSFDLPHAATHAIVLPHALAYNAPAVPAAMETLRAVLKADDPAMALYDLAGRIGAKRALSQIGMPPDGIDIATDRALANPYWNPRALEREPIRALIARAYAGEPPQA</sequence>
<proteinExistence type="inferred from homology"/>
<evidence type="ECO:0000256" key="3">
    <source>
        <dbReference type="ARBA" id="ARBA00023027"/>
    </source>
</evidence>
<dbReference type="PANTHER" id="PTHR11496:SF102">
    <property type="entry name" value="ALCOHOL DEHYDROGENASE 4"/>
    <property type="match status" value="1"/>
</dbReference>
<keyword evidence="2" id="KW-0560">Oxidoreductase</keyword>
<gene>
    <name evidence="6" type="ORF">O7A05_00215</name>
</gene>
<dbReference type="CDD" id="cd08177">
    <property type="entry name" value="MAR"/>
    <property type="match status" value="1"/>
</dbReference>
<dbReference type="EMBL" id="JAPYKO010000001">
    <property type="protein sequence ID" value="MEI9400634.1"/>
    <property type="molecule type" value="Genomic_DNA"/>
</dbReference>
<dbReference type="Pfam" id="PF25137">
    <property type="entry name" value="ADH_Fe_C"/>
    <property type="match status" value="1"/>
</dbReference>
<reference evidence="6 7" key="1">
    <citation type="submission" date="2022-12" db="EMBL/GenBank/DDBJ databases">
        <authorList>
            <person name="Muema E."/>
        </authorList>
    </citation>
    <scope>NUCLEOTIDE SEQUENCE [LARGE SCALE GENOMIC DNA]</scope>
    <source>
        <strain evidence="7">1330</strain>
    </source>
</reference>
<evidence type="ECO:0000256" key="1">
    <source>
        <dbReference type="ARBA" id="ARBA00007358"/>
    </source>
</evidence>
<dbReference type="Pfam" id="PF00465">
    <property type="entry name" value="Fe-ADH"/>
    <property type="match status" value="1"/>
</dbReference>
<comment type="caution">
    <text evidence="6">The sequence shown here is derived from an EMBL/GenBank/DDBJ whole genome shotgun (WGS) entry which is preliminary data.</text>
</comment>
<feature type="domain" description="Fe-containing alcohol dehydrogenase-like C-terminal" evidence="5">
    <location>
        <begin position="167"/>
        <end position="347"/>
    </location>
</feature>
<organism evidence="6 7">
    <name type="scientific">Mesorhizobium argentiipisi</name>
    <dbReference type="NCBI Taxonomy" id="3015175"/>
    <lineage>
        <taxon>Bacteria</taxon>
        <taxon>Pseudomonadati</taxon>
        <taxon>Pseudomonadota</taxon>
        <taxon>Alphaproteobacteria</taxon>
        <taxon>Hyphomicrobiales</taxon>
        <taxon>Phyllobacteriaceae</taxon>
        <taxon>Mesorhizobium</taxon>
    </lineage>
</organism>
<evidence type="ECO:0000259" key="4">
    <source>
        <dbReference type="Pfam" id="PF00465"/>
    </source>
</evidence>
<evidence type="ECO:0000313" key="7">
    <source>
        <dbReference type="Proteomes" id="UP001366503"/>
    </source>
</evidence>
<dbReference type="Gene3D" id="3.40.50.1970">
    <property type="match status" value="1"/>
</dbReference>